<accession>A0A8S1H258</accession>
<feature type="region of interest" description="Disordered" evidence="1">
    <location>
        <begin position="211"/>
        <end position="346"/>
    </location>
</feature>
<comment type="caution">
    <text evidence="3">The sequence shown here is derived from an EMBL/GenBank/DDBJ whole genome shotgun (WGS) entry which is preliminary data.</text>
</comment>
<name>A0A8S1H258_9PELO</name>
<dbReference type="Proteomes" id="UP000835052">
    <property type="component" value="Unassembled WGS sequence"/>
</dbReference>
<proteinExistence type="predicted"/>
<feature type="compositionally biased region" description="Basic residues" evidence="1">
    <location>
        <begin position="415"/>
        <end position="426"/>
    </location>
</feature>
<feature type="transmembrane region" description="Helical" evidence="2">
    <location>
        <begin position="12"/>
        <end position="30"/>
    </location>
</feature>
<dbReference type="EMBL" id="CAJGYM010000015">
    <property type="protein sequence ID" value="CAD6190366.1"/>
    <property type="molecule type" value="Genomic_DNA"/>
</dbReference>
<dbReference type="OrthoDB" id="5878008at2759"/>
<evidence type="ECO:0000256" key="1">
    <source>
        <dbReference type="SAM" id="MobiDB-lite"/>
    </source>
</evidence>
<protein>
    <submittedName>
        <fullName evidence="3">Uncharacterized protein</fullName>
    </submittedName>
</protein>
<keyword evidence="2" id="KW-0812">Transmembrane</keyword>
<feature type="compositionally biased region" description="Low complexity" evidence="1">
    <location>
        <begin position="329"/>
        <end position="341"/>
    </location>
</feature>
<gene>
    <name evidence="3" type="ORF">CAUJ_LOCUS6285</name>
</gene>
<evidence type="ECO:0000256" key="2">
    <source>
        <dbReference type="SAM" id="Phobius"/>
    </source>
</evidence>
<feature type="compositionally biased region" description="Acidic residues" evidence="1">
    <location>
        <begin position="215"/>
        <end position="227"/>
    </location>
</feature>
<feature type="transmembrane region" description="Helical" evidence="2">
    <location>
        <begin position="36"/>
        <end position="53"/>
    </location>
</feature>
<organism evidence="3 4">
    <name type="scientific">Caenorhabditis auriculariae</name>
    <dbReference type="NCBI Taxonomy" id="2777116"/>
    <lineage>
        <taxon>Eukaryota</taxon>
        <taxon>Metazoa</taxon>
        <taxon>Ecdysozoa</taxon>
        <taxon>Nematoda</taxon>
        <taxon>Chromadorea</taxon>
        <taxon>Rhabditida</taxon>
        <taxon>Rhabditina</taxon>
        <taxon>Rhabditomorpha</taxon>
        <taxon>Rhabditoidea</taxon>
        <taxon>Rhabditidae</taxon>
        <taxon>Peloderinae</taxon>
        <taxon>Caenorhabditis</taxon>
    </lineage>
</organism>
<reference evidence="3" key="1">
    <citation type="submission" date="2020-10" db="EMBL/GenBank/DDBJ databases">
        <authorList>
            <person name="Kikuchi T."/>
        </authorList>
    </citation>
    <scope>NUCLEOTIDE SEQUENCE</scope>
    <source>
        <strain evidence="3">NKZ352</strain>
    </source>
</reference>
<feature type="region of interest" description="Disordered" evidence="1">
    <location>
        <begin position="117"/>
        <end position="155"/>
    </location>
</feature>
<keyword evidence="2" id="KW-1133">Transmembrane helix</keyword>
<evidence type="ECO:0000313" key="4">
    <source>
        <dbReference type="Proteomes" id="UP000835052"/>
    </source>
</evidence>
<sequence length="502" mass="56392">MDCWKGSERTISNLTLLFLSITSVVITTAGTVSVEVWQLLATVAAIVAPSHLLHTESKFYRLCQASNPTSTNHQKLTRRASMSSVASKHALLIALGGVSIAALFVWYVHAKREEEKRKQRDTVLKAAEPKKETKQKSVEKPQKPAEPKVEAKVEEELAPEDKLVEELNQELANAPRVVEKPREPSISLPEQIEETDVKVKVISHEEAEILRNIRDDEEPSNELEESSNDAVPRASEFPPLPITEESLEAKEEAEKIGEECERALAGGDFPPSTYSEVVQTSPEEVAEKKAEEARREEAEKIEIAEKEFPPLPDLEEENLKEKEVENQKSSTSSADLTTDSAQEPEITAEEILELTHLDEPLSLDVMQQSPAAFSWSEEMERTYSQEQSFNMTIESSDADPFVDSPRSPHFEKQRSQHRKNRNRRNRNSTSKSDRGSVQPATQNIAQKGSKQEKKQQSKHVETQKKVEPTPLPEELHQVHENLGYEKSESPGVASQHSEVSFL</sequence>
<feature type="compositionally biased region" description="Basic and acidic residues" evidence="1">
    <location>
        <begin position="317"/>
        <end position="326"/>
    </location>
</feature>
<feature type="region of interest" description="Disordered" evidence="1">
    <location>
        <begin position="375"/>
        <end position="502"/>
    </location>
</feature>
<feature type="compositionally biased region" description="Basic and acidic residues" evidence="1">
    <location>
        <begin position="449"/>
        <end position="488"/>
    </location>
</feature>
<evidence type="ECO:0000313" key="3">
    <source>
        <dbReference type="EMBL" id="CAD6190366.1"/>
    </source>
</evidence>
<feature type="transmembrane region" description="Helical" evidence="2">
    <location>
        <begin position="89"/>
        <end position="108"/>
    </location>
</feature>
<feature type="compositionally biased region" description="Basic and acidic residues" evidence="1">
    <location>
        <begin position="247"/>
        <end position="262"/>
    </location>
</feature>
<feature type="compositionally biased region" description="Polar residues" evidence="1">
    <location>
        <begin position="384"/>
        <end position="395"/>
    </location>
</feature>
<keyword evidence="2" id="KW-0472">Membrane</keyword>
<feature type="compositionally biased region" description="Polar residues" evidence="1">
    <location>
        <begin position="492"/>
        <end position="502"/>
    </location>
</feature>
<keyword evidence="4" id="KW-1185">Reference proteome</keyword>
<feature type="compositionally biased region" description="Basic and acidic residues" evidence="1">
    <location>
        <begin position="285"/>
        <end position="308"/>
    </location>
</feature>
<dbReference type="AlphaFoldDB" id="A0A8S1H258"/>
<feature type="compositionally biased region" description="Polar residues" evidence="1">
    <location>
        <begin position="272"/>
        <end position="282"/>
    </location>
</feature>